<organism evidence="1 2">
    <name type="scientific">Sporocytophaga myxococcoides</name>
    <dbReference type="NCBI Taxonomy" id="153721"/>
    <lineage>
        <taxon>Bacteria</taxon>
        <taxon>Pseudomonadati</taxon>
        <taxon>Bacteroidota</taxon>
        <taxon>Cytophagia</taxon>
        <taxon>Cytophagales</taxon>
        <taxon>Cytophagaceae</taxon>
        <taxon>Sporocytophaga</taxon>
    </lineage>
</organism>
<dbReference type="Proteomes" id="UP000030185">
    <property type="component" value="Unassembled WGS sequence"/>
</dbReference>
<dbReference type="EMBL" id="BBLT01000003">
    <property type="protein sequence ID" value="GAL84719.1"/>
    <property type="molecule type" value="Genomic_DNA"/>
</dbReference>
<protein>
    <submittedName>
        <fullName evidence="1">Uncharacterized protein</fullName>
    </submittedName>
</protein>
<dbReference type="InterPro" id="IPR025293">
    <property type="entry name" value="YfiR/HmsC-like"/>
</dbReference>
<evidence type="ECO:0000313" key="2">
    <source>
        <dbReference type="Proteomes" id="UP000030185"/>
    </source>
</evidence>
<accession>A0A098LE44</accession>
<reference evidence="1 2" key="1">
    <citation type="submission" date="2014-09" db="EMBL/GenBank/DDBJ databases">
        <title>Sporocytophaga myxococcoides PG-01 genome sequencing.</title>
        <authorList>
            <person name="Liu L."/>
            <person name="Gao P.J."/>
            <person name="Chen G.J."/>
            <person name="Wang L.S."/>
        </authorList>
    </citation>
    <scope>NUCLEOTIDE SEQUENCE [LARGE SCALE GENOMIC DNA]</scope>
    <source>
        <strain evidence="1 2">PG-01</strain>
    </source>
</reference>
<keyword evidence="2" id="KW-1185">Reference proteome</keyword>
<comment type="caution">
    <text evidence="1">The sequence shown here is derived from an EMBL/GenBank/DDBJ whole genome shotgun (WGS) entry which is preliminary data.</text>
</comment>
<name>A0A098LE44_9BACT</name>
<dbReference type="STRING" id="153721.MYP_1947"/>
<evidence type="ECO:0000313" key="1">
    <source>
        <dbReference type="EMBL" id="GAL84719.1"/>
    </source>
</evidence>
<gene>
    <name evidence="1" type="ORF">MYP_1947</name>
</gene>
<sequence>MIQLALVMFCCTGFLIGVHNDELMNDVCKVCDIIQEGEYSLKAAFIYRFTEYVDWGGLKNSEEFKIAILGDTPLTANLIDIAENVAVGNREISVEEFDNLNEIDDCQILFVSRDSTTPLQAILNKFERRETLIVTEKDGYGEKGACINFFLSESKIRFEVNLVAVEKAGLGVSSQLLQHAVVIGK</sequence>
<dbReference type="Pfam" id="PF13689">
    <property type="entry name" value="DUF4154"/>
    <property type="match status" value="1"/>
</dbReference>
<dbReference type="eggNOG" id="COG2205">
    <property type="taxonomic scope" value="Bacteria"/>
</dbReference>
<proteinExistence type="predicted"/>
<dbReference type="AlphaFoldDB" id="A0A098LE44"/>